<proteinExistence type="predicted"/>
<evidence type="ECO:0000313" key="2">
    <source>
        <dbReference type="Proteomes" id="UP000663868"/>
    </source>
</evidence>
<reference evidence="1" key="1">
    <citation type="submission" date="2021-02" db="EMBL/GenBank/DDBJ databases">
        <authorList>
            <person name="Nowell W R."/>
        </authorList>
    </citation>
    <scope>NUCLEOTIDE SEQUENCE</scope>
</reference>
<dbReference type="EMBL" id="CAJOBB010021195">
    <property type="protein sequence ID" value="CAF4374086.1"/>
    <property type="molecule type" value="Genomic_DNA"/>
</dbReference>
<accession>A0A820MLJ3</accession>
<gene>
    <name evidence="1" type="ORF">KXQ929_LOCUS49525</name>
</gene>
<protein>
    <submittedName>
        <fullName evidence="1">Uncharacterized protein</fullName>
    </submittedName>
</protein>
<dbReference type="AlphaFoldDB" id="A0A820MLJ3"/>
<organism evidence="1 2">
    <name type="scientific">Adineta steineri</name>
    <dbReference type="NCBI Taxonomy" id="433720"/>
    <lineage>
        <taxon>Eukaryota</taxon>
        <taxon>Metazoa</taxon>
        <taxon>Spiralia</taxon>
        <taxon>Gnathifera</taxon>
        <taxon>Rotifera</taxon>
        <taxon>Eurotatoria</taxon>
        <taxon>Bdelloidea</taxon>
        <taxon>Adinetida</taxon>
        <taxon>Adinetidae</taxon>
        <taxon>Adineta</taxon>
    </lineage>
</organism>
<evidence type="ECO:0000313" key="1">
    <source>
        <dbReference type="EMBL" id="CAF4374086.1"/>
    </source>
</evidence>
<comment type="caution">
    <text evidence="1">The sequence shown here is derived from an EMBL/GenBank/DDBJ whole genome shotgun (WGS) entry which is preliminary data.</text>
</comment>
<dbReference type="Proteomes" id="UP000663868">
    <property type="component" value="Unassembled WGS sequence"/>
</dbReference>
<sequence length="76" mass="8679">MGTRCLFGIFVFGSNSSVIYRFVTDDLFAHLRQCFQTRGYKLQDDTTDENQIDNNNNDNELTLSVDDAISQHLSVL</sequence>
<feature type="non-terminal residue" evidence="1">
    <location>
        <position position="1"/>
    </location>
</feature>
<name>A0A820MLJ3_9BILA</name>